<gene>
    <name evidence="1" type="ORF">M9H77_12344</name>
</gene>
<protein>
    <submittedName>
        <fullName evidence="1">Uncharacterized protein</fullName>
    </submittedName>
</protein>
<organism evidence="1 2">
    <name type="scientific">Catharanthus roseus</name>
    <name type="common">Madagascar periwinkle</name>
    <name type="synonym">Vinca rosea</name>
    <dbReference type="NCBI Taxonomy" id="4058"/>
    <lineage>
        <taxon>Eukaryota</taxon>
        <taxon>Viridiplantae</taxon>
        <taxon>Streptophyta</taxon>
        <taxon>Embryophyta</taxon>
        <taxon>Tracheophyta</taxon>
        <taxon>Spermatophyta</taxon>
        <taxon>Magnoliopsida</taxon>
        <taxon>eudicotyledons</taxon>
        <taxon>Gunneridae</taxon>
        <taxon>Pentapetalae</taxon>
        <taxon>asterids</taxon>
        <taxon>lamiids</taxon>
        <taxon>Gentianales</taxon>
        <taxon>Apocynaceae</taxon>
        <taxon>Rauvolfioideae</taxon>
        <taxon>Vinceae</taxon>
        <taxon>Catharanthinae</taxon>
        <taxon>Catharanthus</taxon>
    </lineage>
</organism>
<name>A0ACC0BH58_CATRO</name>
<dbReference type="EMBL" id="CM044703">
    <property type="protein sequence ID" value="KAI5671980.1"/>
    <property type="molecule type" value="Genomic_DNA"/>
</dbReference>
<keyword evidence="2" id="KW-1185">Reference proteome</keyword>
<dbReference type="Proteomes" id="UP001060085">
    <property type="component" value="Linkage Group LG03"/>
</dbReference>
<comment type="caution">
    <text evidence="1">The sequence shown here is derived from an EMBL/GenBank/DDBJ whole genome shotgun (WGS) entry which is preliminary data.</text>
</comment>
<proteinExistence type="predicted"/>
<reference evidence="2" key="1">
    <citation type="journal article" date="2023" name="Nat. Plants">
        <title>Single-cell RNA sequencing provides a high-resolution roadmap for understanding the multicellular compartmentation of specialized metabolism.</title>
        <authorList>
            <person name="Sun S."/>
            <person name="Shen X."/>
            <person name="Li Y."/>
            <person name="Li Y."/>
            <person name="Wang S."/>
            <person name="Li R."/>
            <person name="Zhang H."/>
            <person name="Shen G."/>
            <person name="Guo B."/>
            <person name="Wei J."/>
            <person name="Xu J."/>
            <person name="St-Pierre B."/>
            <person name="Chen S."/>
            <person name="Sun C."/>
        </authorList>
    </citation>
    <scope>NUCLEOTIDE SEQUENCE [LARGE SCALE GENOMIC DNA]</scope>
</reference>
<evidence type="ECO:0000313" key="2">
    <source>
        <dbReference type="Proteomes" id="UP001060085"/>
    </source>
</evidence>
<accession>A0ACC0BH58</accession>
<sequence>MQGQNTVEEVLCLSAQRGYTVFYRNCDEGNVLSDIVVAHSTSIQMMRTWSYADSSVLSGYMKGVTMSRTTEGDGLDRLYATWKSVRIRYPWIRATDKPRHVIMCVSTGGMAGTLVQVFVSRCDSASSHKASINMFLTTYILLFTGL</sequence>
<evidence type="ECO:0000313" key="1">
    <source>
        <dbReference type="EMBL" id="KAI5671980.1"/>
    </source>
</evidence>